<accession>A0A1B6MS29</accession>
<dbReference type="EMBL" id="GEBQ01001282">
    <property type="protein sequence ID" value="JAT38695.1"/>
    <property type="molecule type" value="Transcribed_RNA"/>
</dbReference>
<name>A0A1B6MS29_9HEMI</name>
<feature type="non-terminal residue" evidence="2">
    <location>
        <position position="1"/>
    </location>
</feature>
<reference evidence="2" key="1">
    <citation type="submission" date="2015-11" db="EMBL/GenBank/DDBJ databases">
        <title>De novo transcriptome assembly of four potential Pierce s Disease insect vectors from Arizona vineyards.</title>
        <authorList>
            <person name="Tassone E.E."/>
        </authorList>
    </citation>
    <scope>NUCLEOTIDE SEQUENCE</scope>
</reference>
<gene>
    <name evidence="2" type="ORF">g.53098</name>
</gene>
<feature type="non-terminal residue" evidence="2">
    <location>
        <position position="114"/>
    </location>
</feature>
<feature type="region of interest" description="Disordered" evidence="1">
    <location>
        <begin position="82"/>
        <end position="114"/>
    </location>
</feature>
<dbReference type="AlphaFoldDB" id="A0A1B6MS29"/>
<proteinExistence type="predicted"/>
<sequence length="114" mass="12860">VICSNWVKGHQEVPARPTRPQTVYVVAEDNIEMSTGMKRSKSSPNLEIIDSVSNAFNNILQQLRDLKDSHISMSNHIEKIRAQDVPNFPAKEFHPGSSSENKKKVVLNDFVTED</sequence>
<organism evidence="2">
    <name type="scientific">Graphocephala atropunctata</name>
    <dbReference type="NCBI Taxonomy" id="36148"/>
    <lineage>
        <taxon>Eukaryota</taxon>
        <taxon>Metazoa</taxon>
        <taxon>Ecdysozoa</taxon>
        <taxon>Arthropoda</taxon>
        <taxon>Hexapoda</taxon>
        <taxon>Insecta</taxon>
        <taxon>Pterygota</taxon>
        <taxon>Neoptera</taxon>
        <taxon>Paraneoptera</taxon>
        <taxon>Hemiptera</taxon>
        <taxon>Auchenorrhyncha</taxon>
        <taxon>Membracoidea</taxon>
        <taxon>Cicadellidae</taxon>
        <taxon>Cicadellinae</taxon>
        <taxon>Cicadellini</taxon>
        <taxon>Graphocephala</taxon>
    </lineage>
</organism>
<evidence type="ECO:0000256" key="1">
    <source>
        <dbReference type="SAM" id="MobiDB-lite"/>
    </source>
</evidence>
<protein>
    <submittedName>
        <fullName evidence="2">Uncharacterized protein</fullName>
    </submittedName>
</protein>
<evidence type="ECO:0000313" key="2">
    <source>
        <dbReference type="EMBL" id="JAT38695.1"/>
    </source>
</evidence>